<name>A0ABQ5D1X7_9ASTR</name>
<dbReference type="EMBL" id="BQNB010014872">
    <property type="protein sequence ID" value="GJT33366.1"/>
    <property type="molecule type" value="Genomic_DNA"/>
</dbReference>
<keyword evidence="2" id="KW-1185">Reference proteome</keyword>
<accession>A0ABQ5D1X7</accession>
<gene>
    <name evidence="1" type="ORF">Tco_0923785</name>
</gene>
<proteinExistence type="predicted"/>
<evidence type="ECO:0008006" key="3">
    <source>
        <dbReference type="Google" id="ProtNLM"/>
    </source>
</evidence>
<comment type="caution">
    <text evidence="1">The sequence shown here is derived from an EMBL/GenBank/DDBJ whole genome shotgun (WGS) entry which is preliminary data.</text>
</comment>
<reference evidence="1" key="2">
    <citation type="submission" date="2022-01" db="EMBL/GenBank/DDBJ databases">
        <authorList>
            <person name="Yamashiro T."/>
            <person name="Shiraishi A."/>
            <person name="Satake H."/>
            <person name="Nakayama K."/>
        </authorList>
    </citation>
    <scope>NUCLEOTIDE SEQUENCE</scope>
</reference>
<evidence type="ECO:0000313" key="1">
    <source>
        <dbReference type="EMBL" id="GJT33366.1"/>
    </source>
</evidence>
<sequence length="140" mass="15610">MILLQIHVDNIILDSTSTKIKQSKRGISINKERYVNDLLRMYDKIGSLVNTPVMPPNMLGLDLNGKAVNESQYKDMIGSQMNQTASRSDIQFSTDLPERHQVNIRNPTLVLLREFSAISSAEAEDVAAAGCCANILWMKS</sequence>
<dbReference type="Proteomes" id="UP001151760">
    <property type="component" value="Unassembled WGS sequence"/>
</dbReference>
<evidence type="ECO:0000313" key="2">
    <source>
        <dbReference type="Proteomes" id="UP001151760"/>
    </source>
</evidence>
<reference evidence="1" key="1">
    <citation type="journal article" date="2022" name="Int. J. Mol. Sci.">
        <title>Draft Genome of Tanacetum Coccineum: Genomic Comparison of Closely Related Tanacetum-Family Plants.</title>
        <authorList>
            <person name="Yamashiro T."/>
            <person name="Shiraishi A."/>
            <person name="Nakayama K."/>
            <person name="Satake H."/>
        </authorList>
    </citation>
    <scope>NUCLEOTIDE SEQUENCE</scope>
</reference>
<organism evidence="1 2">
    <name type="scientific">Tanacetum coccineum</name>
    <dbReference type="NCBI Taxonomy" id="301880"/>
    <lineage>
        <taxon>Eukaryota</taxon>
        <taxon>Viridiplantae</taxon>
        <taxon>Streptophyta</taxon>
        <taxon>Embryophyta</taxon>
        <taxon>Tracheophyta</taxon>
        <taxon>Spermatophyta</taxon>
        <taxon>Magnoliopsida</taxon>
        <taxon>eudicotyledons</taxon>
        <taxon>Gunneridae</taxon>
        <taxon>Pentapetalae</taxon>
        <taxon>asterids</taxon>
        <taxon>campanulids</taxon>
        <taxon>Asterales</taxon>
        <taxon>Asteraceae</taxon>
        <taxon>Asteroideae</taxon>
        <taxon>Anthemideae</taxon>
        <taxon>Anthemidinae</taxon>
        <taxon>Tanacetum</taxon>
    </lineage>
</organism>
<protein>
    <recommendedName>
        <fullName evidence="3">Reverse transcriptase Ty1/copia-type domain-containing protein</fullName>
    </recommendedName>
</protein>